<evidence type="ECO:0000256" key="5">
    <source>
        <dbReference type="SAM" id="MobiDB-lite"/>
    </source>
</evidence>
<keyword evidence="1" id="KW-0378">Hydrolase</keyword>
<evidence type="ECO:0000256" key="2">
    <source>
        <dbReference type="ARBA" id="ARBA00022963"/>
    </source>
</evidence>
<keyword evidence="2" id="KW-0442">Lipid degradation</keyword>
<dbReference type="PANTHER" id="PTHR24185">
    <property type="entry name" value="CALCIUM-INDEPENDENT PHOSPHOLIPASE A2-GAMMA"/>
    <property type="match status" value="1"/>
</dbReference>
<dbReference type="Proteomes" id="UP000250266">
    <property type="component" value="Unassembled WGS sequence"/>
</dbReference>
<organism evidence="7 8">
    <name type="scientific">Lepidopterella palustris CBS 459.81</name>
    <dbReference type="NCBI Taxonomy" id="1314670"/>
    <lineage>
        <taxon>Eukaryota</taxon>
        <taxon>Fungi</taxon>
        <taxon>Dikarya</taxon>
        <taxon>Ascomycota</taxon>
        <taxon>Pezizomycotina</taxon>
        <taxon>Dothideomycetes</taxon>
        <taxon>Pleosporomycetidae</taxon>
        <taxon>Mytilinidiales</taxon>
        <taxon>Argynnaceae</taxon>
        <taxon>Lepidopterella</taxon>
    </lineage>
</organism>
<reference evidence="7 8" key="1">
    <citation type="journal article" date="2016" name="Nat. Commun.">
        <title>Ectomycorrhizal ecology is imprinted in the genome of the dominant symbiotic fungus Cenococcum geophilum.</title>
        <authorList>
            <consortium name="DOE Joint Genome Institute"/>
            <person name="Peter M."/>
            <person name="Kohler A."/>
            <person name="Ohm R.A."/>
            <person name="Kuo A."/>
            <person name="Krutzmann J."/>
            <person name="Morin E."/>
            <person name="Arend M."/>
            <person name="Barry K.W."/>
            <person name="Binder M."/>
            <person name="Choi C."/>
            <person name="Clum A."/>
            <person name="Copeland A."/>
            <person name="Grisel N."/>
            <person name="Haridas S."/>
            <person name="Kipfer T."/>
            <person name="LaButti K."/>
            <person name="Lindquist E."/>
            <person name="Lipzen A."/>
            <person name="Maire R."/>
            <person name="Meier B."/>
            <person name="Mihaltcheva S."/>
            <person name="Molinier V."/>
            <person name="Murat C."/>
            <person name="Poggeler S."/>
            <person name="Quandt C.A."/>
            <person name="Sperisen C."/>
            <person name="Tritt A."/>
            <person name="Tisserant E."/>
            <person name="Crous P.W."/>
            <person name="Henrissat B."/>
            <person name="Nehls U."/>
            <person name="Egli S."/>
            <person name="Spatafora J.W."/>
            <person name="Grigoriev I.V."/>
            <person name="Martin F.M."/>
        </authorList>
    </citation>
    <scope>NUCLEOTIDE SEQUENCE [LARGE SCALE GENOMIC DNA]</scope>
    <source>
        <strain evidence="7 8">CBS 459.81</strain>
    </source>
</reference>
<dbReference type="GO" id="GO:0046486">
    <property type="term" value="P:glycerolipid metabolic process"/>
    <property type="evidence" value="ECO:0007669"/>
    <property type="project" value="UniProtKB-ARBA"/>
</dbReference>
<dbReference type="InterPro" id="IPR002641">
    <property type="entry name" value="PNPLA_dom"/>
</dbReference>
<protein>
    <recommendedName>
        <fullName evidence="6">PNPLA domain-containing protein</fullName>
    </recommendedName>
</protein>
<dbReference type="PANTHER" id="PTHR24185:SF1">
    <property type="entry name" value="CALCIUM-INDEPENDENT PHOSPHOLIPASE A2-GAMMA"/>
    <property type="match status" value="1"/>
</dbReference>
<name>A0A8E2EGM2_9PEZI</name>
<dbReference type="Pfam" id="PF01734">
    <property type="entry name" value="Patatin"/>
    <property type="match status" value="1"/>
</dbReference>
<dbReference type="GO" id="GO:0016020">
    <property type="term" value="C:membrane"/>
    <property type="evidence" value="ECO:0007669"/>
    <property type="project" value="TreeGrafter"/>
</dbReference>
<keyword evidence="3" id="KW-0443">Lipid metabolism</keyword>
<sequence length="125" mass="13429">MGQVLAPTLTKEQGGGPNPVDATGPRLLSLDDGGVRGLSTLYILKGLIAKLKPVTSNCQPSFLFGLIRGTSTGGLNAIMLGRLEMDVDECILACHKFMKAVFEEKSSWLPVNWFGRTTYSLIQTG</sequence>
<evidence type="ECO:0000259" key="6">
    <source>
        <dbReference type="PROSITE" id="PS51635"/>
    </source>
</evidence>
<accession>A0A8E2EGM2</accession>
<dbReference type="GO" id="GO:0047499">
    <property type="term" value="F:calcium-independent phospholipase A2 activity"/>
    <property type="evidence" value="ECO:0007669"/>
    <property type="project" value="TreeGrafter"/>
</dbReference>
<keyword evidence="8" id="KW-1185">Reference proteome</keyword>
<proteinExistence type="predicted"/>
<evidence type="ECO:0000313" key="7">
    <source>
        <dbReference type="EMBL" id="OCK83571.1"/>
    </source>
</evidence>
<feature type="domain" description="PNPLA" evidence="6">
    <location>
        <begin position="28"/>
        <end position="125"/>
    </location>
</feature>
<dbReference type="InterPro" id="IPR016035">
    <property type="entry name" value="Acyl_Trfase/lysoPLipase"/>
</dbReference>
<dbReference type="AlphaFoldDB" id="A0A8E2EGM2"/>
<evidence type="ECO:0000256" key="1">
    <source>
        <dbReference type="ARBA" id="ARBA00022801"/>
    </source>
</evidence>
<dbReference type="Gene3D" id="3.40.1090.10">
    <property type="entry name" value="Cytosolic phospholipase A2 catalytic domain"/>
    <property type="match status" value="1"/>
</dbReference>
<dbReference type="PROSITE" id="PS51635">
    <property type="entry name" value="PNPLA"/>
    <property type="match status" value="1"/>
</dbReference>
<dbReference type="SUPFAM" id="SSF52151">
    <property type="entry name" value="FabD/lysophospholipase-like"/>
    <property type="match status" value="1"/>
</dbReference>
<dbReference type="GO" id="GO:0019369">
    <property type="term" value="P:arachidonate metabolic process"/>
    <property type="evidence" value="ECO:0007669"/>
    <property type="project" value="TreeGrafter"/>
</dbReference>
<comment type="caution">
    <text evidence="4">Lacks conserved residue(s) required for the propagation of feature annotation.</text>
</comment>
<dbReference type="EMBL" id="KV744858">
    <property type="protein sequence ID" value="OCK83571.1"/>
    <property type="molecule type" value="Genomic_DNA"/>
</dbReference>
<evidence type="ECO:0000313" key="8">
    <source>
        <dbReference type="Proteomes" id="UP000250266"/>
    </source>
</evidence>
<gene>
    <name evidence="7" type="ORF">K432DRAFT_290780</name>
</gene>
<dbReference type="OrthoDB" id="1658288at2759"/>
<evidence type="ECO:0000256" key="3">
    <source>
        <dbReference type="ARBA" id="ARBA00023098"/>
    </source>
</evidence>
<evidence type="ECO:0000256" key="4">
    <source>
        <dbReference type="PROSITE-ProRule" id="PRU01161"/>
    </source>
</evidence>
<feature type="short sequence motif" description="GXSXG" evidence="4">
    <location>
        <begin position="69"/>
        <end position="73"/>
    </location>
</feature>
<feature type="region of interest" description="Disordered" evidence="5">
    <location>
        <begin position="1"/>
        <end position="23"/>
    </location>
</feature>
<dbReference type="GO" id="GO:0016042">
    <property type="term" value="P:lipid catabolic process"/>
    <property type="evidence" value="ECO:0007669"/>
    <property type="project" value="UniProtKB-KW"/>
</dbReference>